<dbReference type="Gene3D" id="3.30.429.10">
    <property type="entry name" value="Macrophage Migration Inhibitory Factor"/>
    <property type="match status" value="1"/>
</dbReference>
<reference evidence="1" key="1">
    <citation type="submission" date="2023-06" db="EMBL/GenBank/DDBJ databases">
        <title>Comparative genomics of Bacillaceae isolates and their secondary metabolite potential.</title>
        <authorList>
            <person name="Song L."/>
            <person name="Nielsen L.J."/>
            <person name="Mohite O."/>
            <person name="Xu X."/>
            <person name="Weber T."/>
            <person name="Kovacs A.T."/>
        </authorList>
    </citation>
    <scope>NUCLEOTIDE SEQUENCE</scope>
    <source>
        <strain evidence="1">D8_B_37</strain>
    </source>
</reference>
<dbReference type="InterPro" id="IPR037479">
    <property type="entry name" value="Tauto_MSAD"/>
</dbReference>
<comment type="caution">
    <text evidence="1">The sequence shown here is derived from an EMBL/GenBank/DDBJ whole genome shotgun (WGS) entry which is preliminary data.</text>
</comment>
<dbReference type="Proteomes" id="UP001234602">
    <property type="component" value="Unassembled WGS sequence"/>
</dbReference>
<dbReference type="EMBL" id="JAUCEY010000008">
    <property type="protein sequence ID" value="MDM5451915.1"/>
    <property type="molecule type" value="Genomic_DNA"/>
</dbReference>
<organism evidence="1 2">
    <name type="scientific">Peribacillus simplex</name>
    <dbReference type="NCBI Taxonomy" id="1478"/>
    <lineage>
        <taxon>Bacteria</taxon>
        <taxon>Bacillati</taxon>
        <taxon>Bacillota</taxon>
        <taxon>Bacilli</taxon>
        <taxon>Bacillales</taxon>
        <taxon>Bacillaceae</taxon>
        <taxon>Peribacillus</taxon>
    </lineage>
</organism>
<dbReference type="InterPro" id="IPR014347">
    <property type="entry name" value="Tautomerase/MIF_sf"/>
</dbReference>
<dbReference type="SUPFAM" id="SSF55331">
    <property type="entry name" value="Tautomerase/MIF"/>
    <property type="match status" value="1"/>
</dbReference>
<proteinExistence type="predicted"/>
<sequence length="128" mass="15093">MPFVQISYLENEYNHKDLQLISRNVMAALIEEFHVPRKDYFQIFQSHKVDEFYFDPNYLLSSKRTNQLLYILITCGPGRSKQQKELLYKSIANKLHNNCNVVKENVFIILSETNLENWSFGDGIAQMI</sequence>
<dbReference type="Pfam" id="PF14552">
    <property type="entry name" value="Tautomerase_2"/>
    <property type="match status" value="1"/>
</dbReference>
<dbReference type="AlphaFoldDB" id="A0AAW7I7B0"/>
<accession>A0AAW7I7B0</accession>
<evidence type="ECO:0000313" key="1">
    <source>
        <dbReference type="EMBL" id="MDM5451915.1"/>
    </source>
</evidence>
<dbReference type="RefSeq" id="WP_289319580.1">
    <property type="nucleotide sequence ID" value="NZ_JAUCEY010000008.1"/>
</dbReference>
<gene>
    <name evidence="1" type="ORF">QUF89_06825</name>
</gene>
<dbReference type="PANTHER" id="PTHR38460">
    <property type="entry name" value="TAUTOMERASE YOLI-RELATED"/>
    <property type="match status" value="1"/>
</dbReference>
<protein>
    <submittedName>
        <fullName evidence="1">Tautomerase family protein</fullName>
    </submittedName>
</protein>
<evidence type="ECO:0000313" key="2">
    <source>
        <dbReference type="Proteomes" id="UP001234602"/>
    </source>
</evidence>
<dbReference type="PANTHER" id="PTHR38460:SF1">
    <property type="entry name" value="TAUTOMERASE YOLI-RELATED"/>
    <property type="match status" value="1"/>
</dbReference>
<name>A0AAW7I7B0_9BACI</name>